<dbReference type="GO" id="GO:0008076">
    <property type="term" value="C:voltage-gated potassium channel complex"/>
    <property type="evidence" value="ECO:0007669"/>
    <property type="project" value="InterPro"/>
</dbReference>
<dbReference type="InterPro" id="IPR028325">
    <property type="entry name" value="VG_K_chnl"/>
</dbReference>
<feature type="transmembrane region" description="Helical" evidence="8">
    <location>
        <begin position="12"/>
        <end position="34"/>
    </location>
</feature>
<evidence type="ECO:0000256" key="1">
    <source>
        <dbReference type="ARBA" id="ARBA00004141"/>
    </source>
</evidence>
<feature type="transmembrane region" description="Helical" evidence="8">
    <location>
        <begin position="127"/>
        <end position="148"/>
    </location>
</feature>
<dbReference type="SUPFAM" id="SSF81324">
    <property type="entry name" value="Voltage-gated potassium channels"/>
    <property type="match status" value="1"/>
</dbReference>
<feature type="domain" description="Potassium channel" evidence="9">
    <location>
        <begin position="134"/>
        <end position="205"/>
    </location>
</feature>
<keyword evidence="3 8" id="KW-0812">Transmembrane</keyword>
<dbReference type="GO" id="GO:0005249">
    <property type="term" value="F:voltage-gated potassium channel activity"/>
    <property type="evidence" value="ECO:0007669"/>
    <property type="project" value="InterPro"/>
</dbReference>
<evidence type="ECO:0000256" key="2">
    <source>
        <dbReference type="ARBA" id="ARBA00022448"/>
    </source>
</evidence>
<dbReference type="Gene3D" id="1.20.120.350">
    <property type="entry name" value="Voltage-gated potassium channels. Chain C"/>
    <property type="match status" value="1"/>
</dbReference>
<dbReference type="Proteomes" id="UP000050911">
    <property type="component" value="Unassembled WGS sequence"/>
</dbReference>
<comment type="subcellular location">
    <subcellularLocation>
        <location evidence="1">Membrane</location>
        <topology evidence="1">Multi-pass membrane protein</topology>
    </subcellularLocation>
</comment>
<evidence type="ECO:0000259" key="9">
    <source>
        <dbReference type="Pfam" id="PF07885"/>
    </source>
</evidence>
<feature type="transmembrane region" description="Helical" evidence="8">
    <location>
        <begin position="40"/>
        <end position="62"/>
    </location>
</feature>
<dbReference type="PANTHER" id="PTHR11537">
    <property type="entry name" value="VOLTAGE-GATED POTASSIUM CHANNEL"/>
    <property type="match status" value="1"/>
</dbReference>
<evidence type="ECO:0000313" key="11">
    <source>
        <dbReference type="Proteomes" id="UP000050911"/>
    </source>
</evidence>
<dbReference type="PRINTS" id="PR00169">
    <property type="entry name" value="KCHANNEL"/>
</dbReference>
<dbReference type="InterPro" id="IPR013099">
    <property type="entry name" value="K_chnl_dom"/>
</dbReference>
<keyword evidence="5" id="KW-0406">Ion transport</keyword>
<evidence type="ECO:0000256" key="6">
    <source>
        <dbReference type="ARBA" id="ARBA00023136"/>
    </source>
</evidence>
<name>A0A0R1HP24_9LACO</name>
<keyword evidence="7" id="KW-0407">Ion channel</keyword>
<dbReference type="Gene3D" id="1.10.287.70">
    <property type="match status" value="1"/>
</dbReference>
<dbReference type="PANTHER" id="PTHR11537:SF254">
    <property type="entry name" value="POTASSIUM VOLTAGE-GATED CHANNEL PROTEIN SHAB"/>
    <property type="match status" value="1"/>
</dbReference>
<keyword evidence="6 8" id="KW-0472">Membrane</keyword>
<dbReference type="GO" id="GO:0001508">
    <property type="term" value="P:action potential"/>
    <property type="evidence" value="ECO:0007669"/>
    <property type="project" value="TreeGrafter"/>
</dbReference>
<proteinExistence type="predicted"/>
<reference evidence="10 11" key="1">
    <citation type="journal article" date="2015" name="Genome Announc.">
        <title>Expanding the biotechnology potential of lactobacilli through comparative genomics of 213 strains and associated genera.</title>
        <authorList>
            <person name="Sun Z."/>
            <person name="Harris H.M."/>
            <person name="McCann A."/>
            <person name="Guo C."/>
            <person name="Argimon S."/>
            <person name="Zhang W."/>
            <person name="Yang X."/>
            <person name="Jeffery I.B."/>
            <person name="Cooney J.C."/>
            <person name="Kagawa T.F."/>
            <person name="Liu W."/>
            <person name="Song Y."/>
            <person name="Salvetti E."/>
            <person name="Wrobel A."/>
            <person name="Rasinkangas P."/>
            <person name="Parkhill J."/>
            <person name="Rea M.C."/>
            <person name="O'Sullivan O."/>
            <person name="Ritari J."/>
            <person name="Douillard F.P."/>
            <person name="Paul Ross R."/>
            <person name="Yang R."/>
            <person name="Briner A.E."/>
            <person name="Felis G.E."/>
            <person name="de Vos W.M."/>
            <person name="Barrangou R."/>
            <person name="Klaenhammer T.R."/>
            <person name="Caufield P.W."/>
            <person name="Cui Y."/>
            <person name="Zhang H."/>
            <person name="O'Toole P.W."/>
        </authorList>
    </citation>
    <scope>NUCLEOTIDE SEQUENCE [LARGE SCALE GENOMIC DNA]</scope>
    <source>
        <strain evidence="10 11">JCM 15530</strain>
    </source>
</reference>
<dbReference type="InterPro" id="IPR027359">
    <property type="entry name" value="Volt_channel_dom_sf"/>
</dbReference>
<dbReference type="EMBL" id="AZCX01000003">
    <property type="protein sequence ID" value="KRK48400.1"/>
    <property type="molecule type" value="Genomic_DNA"/>
</dbReference>
<evidence type="ECO:0000256" key="3">
    <source>
        <dbReference type="ARBA" id="ARBA00022692"/>
    </source>
</evidence>
<evidence type="ECO:0000256" key="7">
    <source>
        <dbReference type="ARBA" id="ARBA00023303"/>
    </source>
</evidence>
<evidence type="ECO:0000313" key="10">
    <source>
        <dbReference type="EMBL" id="KRK48400.1"/>
    </source>
</evidence>
<keyword evidence="4 8" id="KW-1133">Transmembrane helix</keyword>
<comment type="caution">
    <text evidence="10">The sequence shown here is derived from an EMBL/GenBank/DDBJ whole genome shotgun (WGS) entry which is preliminary data.</text>
</comment>
<protein>
    <submittedName>
        <fullName evidence="10">Potassium ion channel protein</fullName>
    </submittedName>
</protein>
<accession>A0A0R1HP24</accession>
<evidence type="ECO:0000256" key="8">
    <source>
        <dbReference type="SAM" id="Phobius"/>
    </source>
</evidence>
<dbReference type="AlphaFoldDB" id="A0A0R1HP24"/>
<dbReference type="STRING" id="1302272.FC96_GL001502"/>
<feature type="transmembrane region" description="Helical" evidence="8">
    <location>
        <begin position="181"/>
        <end position="206"/>
    </location>
</feature>
<organism evidence="10 11">
    <name type="scientific">Secundilactobacillus kimchicus JCM 15530</name>
    <dbReference type="NCBI Taxonomy" id="1302272"/>
    <lineage>
        <taxon>Bacteria</taxon>
        <taxon>Bacillati</taxon>
        <taxon>Bacillota</taxon>
        <taxon>Bacilli</taxon>
        <taxon>Lactobacillales</taxon>
        <taxon>Lactobacillaceae</taxon>
        <taxon>Secundilactobacillus</taxon>
    </lineage>
</organism>
<keyword evidence="11" id="KW-1185">Reference proteome</keyword>
<keyword evidence="2" id="KW-0813">Transport</keyword>
<dbReference type="OrthoDB" id="9785285at2"/>
<sequence length="280" mass="31856">MKANQRWQTLYELLIVFLALFSIGLVIFDFIGAIDIDRGLWMAVDDLILVVFTIDYFARLFIAKDKWGFFKTHLFDLLAILPFNAVFNFFRIGRVAQLARLARLLRLIGFTGKTQLGLKRLLRTNGLIYLVWITFALLLISATIYSYSEGISWPNSMWWAITTASTVGYGDISPHTLLGRIAAAALMLVGVAFIGMLTSSLTAYFAKDDTQAMRQELLMTLRHIERRLNEVETPQLIREYKALLDDGLITAEEFKAKREELLRLPVAEVRQDKPGPIAKS</sequence>
<evidence type="ECO:0000256" key="4">
    <source>
        <dbReference type="ARBA" id="ARBA00022989"/>
    </source>
</evidence>
<dbReference type="PATRIC" id="fig|1302272.5.peg.1519"/>
<dbReference type="Pfam" id="PF07885">
    <property type="entry name" value="Ion_trans_2"/>
    <property type="match status" value="1"/>
</dbReference>
<dbReference type="RefSeq" id="WP_082593333.1">
    <property type="nucleotide sequence ID" value="NZ_AZCX01000003.1"/>
</dbReference>
<gene>
    <name evidence="10" type="ORF">FC96_GL001502</name>
</gene>
<evidence type="ECO:0000256" key="5">
    <source>
        <dbReference type="ARBA" id="ARBA00023065"/>
    </source>
</evidence>